<keyword evidence="2" id="KW-1185">Reference proteome</keyword>
<dbReference type="AlphaFoldDB" id="A0A369QLZ4"/>
<dbReference type="Proteomes" id="UP000253919">
    <property type="component" value="Unassembled WGS sequence"/>
</dbReference>
<comment type="caution">
    <text evidence="1">The sequence shown here is derived from an EMBL/GenBank/DDBJ whole genome shotgun (WGS) entry which is preliminary data.</text>
</comment>
<accession>A0A369QLZ4</accession>
<evidence type="ECO:0000313" key="2">
    <source>
        <dbReference type="Proteomes" id="UP000253919"/>
    </source>
</evidence>
<dbReference type="OrthoDB" id="1041855at2"/>
<organism evidence="1 2">
    <name type="scientific">Adhaeribacter pallidiroseus</name>
    <dbReference type="NCBI Taxonomy" id="2072847"/>
    <lineage>
        <taxon>Bacteria</taxon>
        <taxon>Pseudomonadati</taxon>
        <taxon>Bacteroidota</taxon>
        <taxon>Cytophagia</taxon>
        <taxon>Cytophagales</taxon>
        <taxon>Hymenobacteraceae</taxon>
        <taxon>Adhaeribacter</taxon>
    </lineage>
</organism>
<dbReference type="EMBL" id="QASA01000001">
    <property type="protein sequence ID" value="RDC63268.1"/>
    <property type="molecule type" value="Genomic_DNA"/>
</dbReference>
<reference evidence="1 2" key="1">
    <citation type="submission" date="2018-04" db="EMBL/GenBank/DDBJ databases">
        <title>Adhaeribacter sp. HMF7616 genome sequencing and assembly.</title>
        <authorList>
            <person name="Kang H."/>
            <person name="Kang J."/>
            <person name="Cha I."/>
            <person name="Kim H."/>
            <person name="Joh K."/>
        </authorList>
    </citation>
    <scope>NUCLEOTIDE SEQUENCE [LARGE SCALE GENOMIC DNA]</scope>
    <source>
        <strain evidence="1 2">HMF7616</strain>
    </source>
</reference>
<gene>
    <name evidence="1" type="ORF">AHMF7616_01870</name>
</gene>
<name>A0A369QLZ4_9BACT</name>
<evidence type="ECO:0000313" key="1">
    <source>
        <dbReference type="EMBL" id="RDC63268.1"/>
    </source>
</evidence>
<sequence length="122" mass="14470">MPSNKSTAKQRKLRHRLQVSQLTKRFRKVLSDVELFKKGKLETTPVKDFLGELEEEIKTPKRRLTLEELITKDYGERGTPERERIEAILEKDLAAQKRKEIRKTRNQTNNQPVIRKLQKFSI</sequence>
<proteinExistence type="predicted"/>
<protein>
    <submittedName>
        <fullName evidence="1">Uncharacterized protein</fullName>
    </submittedName>
</protein>
<dbReference type="RefSeq" id="WP_147275641.1">
    <property type="nucleotide sequence ID" value="NZ_QASA01000001.1"/>
</dbReference>